<dbReference type="AlphaFoldDB" id="A0A699JHH3"/>
<evidence type="ECO:0000313" key="1">
    <source>
        <dbReference type="EMBL" id="GFA38300.1"/>
    </source>
</evidence>
<sequence>MASQDARLSKFKADSKQQQSEITNKIDTFLKAINDRITRALPSDTIKNPKLNVNSTTPVLSARSYPTDDPQYPSQIHKSKEHEQTLKEEIKDLHLKLPVLEVLAYPPTYNAILDKYVESLKLGRGFLTTASVVIDCRKEKIAVGKGITRSVFRIKEIDLGGEEVPYRTTLGRRESYGPRLSTNGIGAQTPFNAKTDFLNHHLLREWECARDAELNPFTDILVFRKVVEFFGSTPINLKGNM</sequence>
<accession>A0A699JHH3</accession>
<comment type="caution">
    <text evidence="1">The sequence shown here is derived from an EMBL/GenBank/DDBJ whole genome shotgun (WGS) entry which is preliminary data.</text>
</comment>
<reference evidence="1" key="1">
    <citation type="journal article" date="2019" name="Sci. Rep.">
        <title>Draft genome of Tanacetum cinerariifolium, the natural source of mosquito coil.</title>
        <authorList>
            <person name="Yamashiro T."/>
            <person name="Shiraishi A."/>
            <person name="Satake H."/>
            <person name="Nakayama K."/>
        </authorList>
    </citation>
    <scope>NUCLEOTIDE SEQUENCE</scope>
</reference>
<gene>
    <name evidence="1" type="ORF">Tci_610272</name>
</gene>
<dbReference type="EMBL" id="BKCJ010414554">
    <property type="protein sequence ID" value="GFA38300.1"/>
    <property type="molecule type" value="Genomic_DNA"/>
</dbReference>
<proteinExistence type="predicted"/>
<organism evidence="1">
    <name type="scientific">Tanacetum cinerariifolium</name>
    <name type="common">Dalmatian daisy</name>
    <name type="synonym">Chrysanthemum cinerariifolium</name>
    <dbReference type="NCBI Taxonomy" id="118510"/>
    <lineage>
        <taxon>Eukaryota</taxon>
        <taxon>Viridiplantae</taxon>
        <taxon>Streptophyta</taxon>
        <taxon>Embryophyta</taxon>
        <taxon>Tracheophyta</taxon>
        <taxon>Spermatophyta</taxon>
        <taxon>Magnoliopsida</taxon>
        <taxon>eudicotyledons</taxon>
        <taxon>Gunneridae</taxon>
        <taxon>Pentapetalae</taxon>
        <taxon>asterids</taxon>
        <taxon>campanulids</taxon>
        <taxon>Asterales</taxon>
        <taxon>Asteraceae</taxon>
        <taxon>Asteroideae</taxon>
        <taxon>Anthemideae</taxon>
        <taxon>Anthemidinae</taxon>
        <taxon>Tanacetum</taxon>
    </lineage>
</organism>
<protein>
    <submittedName>
        <fullName evidence="1">Uncharacterized protein</fullName>
    </submittedName>
</protein>
<name>A0A699JHH3_TANCI</name>